<dbReference type="InterPro" id="IPR054483">
    <property type="entry name" value="DC1-like_CT"/>
</dbReference>
<evidence type="ECO:0000256" key="1">
    <source>
        <dbReference type="ARBA" id="ARBA00022737"/>
    </source>
</evidence>
<gene>
    <name evidence="4" type="ORF">TAV2_LOCUS6303</name>
</gene>
<reference evidence="4 5" key="1">
    <citation type="submission" date="2022-03" db="EMBL/GenBank/DDBJ databases">
        <authorList>
            <person name="Nunn A."/>
            <person name="Chopra R."/>
            <person name="Nunn A."/>
            <person name="Contreras Garrido A."/>
        </authorList>
    </citation>
    <scope>NUCLEOTIDE SEQUENCE [LARGE SCALE GENOMIC DNA]</scope>
</reference>
<keyword evidence="5" id="KW-1185">Reference proteome</keyword>
<dbReference type="Pfam" id="PF03107">
    <property type="entry name" value="C1_2"/>
    <property type="match status" value="2"/>
</dbReference>
<dbReference type="InterPro" id="IPR053192">
    <property type="entry name" value="Vacuole_Formation_Reg"/>
</dbReference>
<organism evidence="4 5">
    <name type="scientific">Thlaspi arvense</name>
    <name type="common">Field penny-cress</name>
    <dbReference type="NCBI Taxonomy" id="13288"/>
    <lineage>
        <taxon>Eukaryota</taxon>
        <taxon>Viridiplantae</taxon>
        <taxon>Streptophyta</taxon>
        <taxon>Embryophyta</taxon>
        <taxon>Tracheophyta</taxon>
        <taxon>Spermatophyta</taxon>
        <taxon>Magnoliopsida</taxon>
        <taxon>eudicotyledons</taxon>
        <taxon>Gunneridae</taxon>
        <taxon>Pentapetalae</taxon>
        <taxon>rosids</taxon>
        <taxon>malvids</taxon>
        <taxon>Brassicales</taxon>
        <taxon>Brassicaceae</taxon>
        <taxon>Thlaspideae</taxon>
        <taxon>Thlaspi</taxon>
    </lineage>
</organism>
<feature type="non-terminal residue" evidence="4">
    <location>
        <position position="1"/>
    </location>
</feature>
<accession>A0AAU9RRH5</accession>
<dbReference type="EMBL" id="OU466858">
    <property type="protein sequence ID" value="CAH2046541.1"/>
    <property type="molecule type" value="Genomic_DNA"/>
</dbReference>
<evidence type="ECO:0000259" key="2">
    <source>
        <dbReference type="Pfam" id="PF03107"/>
    </source>
</evidence>
<dbReference type="SUPFAM" id="SSF57889">
    <property type="entry name" value="Cysteine-rich domain"/>
    <property type="match status" value="2"/>
</dbReference>
<protein>
    <submittedName>
        <fullName evidence="4">Uncharacterized protein</fullName>
    </submittedName>
</protein>
<proteinExistence type="predicted"/>
<dbReference type="AlphaFoldDB" id="A0AAU9RRH5"/>
<name>A0AAU9RRH5_THLAR</name>
<feature type="domain" description="DC1" evidence="2">
    <location>
        <begin position="268"/>
        <end position="321"/>
    </location>
</feature>
<evidence type="ECO:0000313" key="4">
    <source>
        <dbReference type="EMBL" id="CAH2046541.1"/>
    </source>
</evidence>
<keyword evidence="1" id="KW-0677">Repeat</keyword>
<evidence type="ECO:0000313" key="5">
    <source>
        <dbReference type="Proteomes" id="UP000836841"/>
    </source>
</evidence>
<sequence>RKLEKKKKNITTTTQIISVSTMSSIGVFLEEEIDGKPFHIYNFLSQTSSSSSGEAANIDSGGDNDNCHVESVVERLTTIVAPTLATSVMTITLFIQDALCVEICGMGKSLREYLNYVKHAFSQSRKDHCDFILHEACASSPLKKHHPLHAHSLTLEIVANGFNNTKGLFFCNACRRYSCGFDYEDFVGSFFGFRLDLRCASVSEPFEYQGHEHPLFLALSPEEEEMSICQICQEDGDGDNQCKKLNCIECDYIICFRCATLPYKASYKHDKHFLTFTKVKDANDHESGWCEVCERTIVYSQKGGFYACDDEGCCTTVHVHCLLGKDPYMKPGQTITVIQGDALVLRNNTMTRPFCHNHGVRCQGKVVFQYSENIKLCSMS</sequence>
<feature type="domain" description="DC1" evidence="2">
    <location>
        <begin position="210"/>
        <end position="259"/>
    </location>
</feature>
<feature type="non-terminal residue" evidence="4">
    <location>
        <position position="380"/>
    </location>
</feature>
<feature type="domain" description="DC1-like C-terminal" evidence="3">
    <location>
        <begin position="344"/>
        <end position="380"/>
    </location>
</feature>
<dbReference type="InterPro" id="IPR046349">
    <property type="entry name" value="C1-like_sf"/>
</dbReference>
<dbReference type="PANTHER" id="PTHR32410">
    <property type="entry name" value="CYSTEINE/HISTIDINE-RICH C1 DOMAIN FAMILY PROTEIN"/>
    <property type="match status" value="1"/>
</dbReference>
<dbReference type="PANTHER" id="PTHR32410:SF153">
    <property type="entry name" value="CHP-RICH ZINC FINGER PROTEIN-LIKE-RELATED"/>
    <property type="match status" value="1"/>
</dbReference>
<dbReference type="Pfam" id="PF22926">
    <property type="entry name" value="C1-like_CT"/>
    <property type="match status" value="1"/>
</dbReference>
<evidence type="ECO:0000259" key="3">
    <source>
        <dbReference type="Pfam" id="PF22926"/>
    </source>
</evidence>
<dbReference type="Proteomes" id="UP000836841">
    <property type="component" value="Chromosome 2"/>
</dbReference>
<dbReference type="InterPro" id="IPR004146">
    <property type="entry name" value="DC1"/>
</dbReference>